<gene>
    <name evidence="2" type="ORF">DDW44_08850</name>
</gene>
<dbReference type="Proteomes" id="UP000244900">
    <property type="component" value="Chromosome"/>
</dbReference>
<keyword evidence="3" id="KW-1185">Reference proteome</keyword>
<proteinExistence type="predicted"/>
<sequence length="148" mass="15322">MAWDEWERIKASAAERRFTEMRLDQPPADRAGDGPSGGAGGSRLRHAARPWNRAAATAGILRTSTRTARTDLATGHAGTAGGLAGLSSLASLTSVLDSWEDRLGAVEDECVALEPALRRAGGELVGADHGVAARTTNAVRVPHGGDAT</sequence>
<dbReference type="RefSeq" id="WP_108906084.1">
    <property type="nucleotide sequence ID" value="NZ_CP029188.1"/>
</dbReference>
<dbReference type="OrthoDB" id="4335111at2"/>
<evidence type="ECO:0000256" key="1">
    <source>
        <dbReference type="SAM" id="MobiDB-lite"/>
    </source>
</evidence>
<accession>A0A2S1SR52</accession>
<evidence type="ECO:0000313" key="2">
    <source>
        <dbReference type="EMBL" id="AWI28881.1"/>
    </source>
</evidence>
<name>A0A2S1SR52_9ACTN</name>
<reference evidence="2 3" key="1">
    <citation type="submission" date="2018-05" db="EMBL/GenBank/DDBJ databases">
        <title>Complete genome sequence of sponge-derived Streptomyces sp. HNM0039.</title>
        <authorList>
            <person name="Huang X."/>
            <person name="Zhou S."/>
        </authorList>
    </citation>
    <scope>NUCLEOTIDE SEQUENCE [LARGE SCALE GENOMIC DNA]</scope>
    <source>
        <strain evidence="2 3">HNM0039</strain>
    </source>
</reference>
<organism evidence="2 3">
    <name type="scientific">Streptomyces tirandamycinicus</name>
    <dbReference type="NCBI Taxonomy" id="2174846"/>
    <lineage>
        <taxon>Bacteria</taxon>
        <taxon>Bacillati</taxon>
        <taxon>Actinomycetota</taxon>
        <taxon>Actinomycetes</taxon>
        <taxon>Kitasatosporales</taxon>
        <taxon>Streptomycetaceae</taxon>
        <taxon>Streptomyces</taxon>
    </lineage>
</organism>
<dbReference type="AlphaFoldDB" id="A0A2S1SR52"/>
<dbReference type="KEGG" id="stir:DDW44_08850"/>
<feature type="region of interest" description="Disordered" evidence="1">
    <location>
        <begin position="15"/>
        <end position="48"/>
    </location>
</feature>
<evidence type="ECO:0000313" key="3">
    <source>
        <dbReference type="Proteomes" id="UP000244900"/>
    </source>
</evidence>
<dbReference type="EMBL" id="CP029188">
    <property type="protein sequence ID" value="AWI28881.1"/>
    <property type="molecule type" value="Genomic_DNA"/>
</dbReference>
<protein>
    <submittedName>
        <fullName evidence="2">Amino acid ABC transporter permease</fullName>
    </submittedName>
</protein>